<name>A0A841RGI2_9SPIO</name>
<feature type="region of interest" description="Disordered" evidence="1">
    <location>
        <begin position="28"/>
        <end position="54"/>
    </location>
</feature>
<dbReference type="EMBL" id="JACHGJ010000015">
    <property type="protein sequence ID" value="MBB6482676.1"/>
    <property type="molecule type" value="Genomic_DNA"/>
</dbReference>
<accession>A0A841RGI2</accession>
<evidence type="ECO:0000313" key="3">
    <source>
        <dbReference type="Proteomes" id="UP000587760"/>
    </source>
</evidence>
<dbReference type="Proteomes" id="UP000587760">
    <property type="component" value="Unassembled WGS sequence"/>
</dbReference>
<dbReference type="AlphaFoldDB" id="A0A841RGI2"/>
<proteinExistence type="predicted"/>
<gene>
    <name evidence="2" type="ORF">HNR50_004381</name>
</gene>
<comment type="caution">
    <text evidence="2">The sequence shown here is derived from an EMBL/GenBank/DDBJ whole genome shotgun (WGS) entry which is preliminary data.</text>
</comment>
<keyword evidence="3" id="KW-1185">Reference proteome</keyword>
<organism evidence="2 3">
    <name type="scientific">Spirochaeta isovalerica</name>
    <dbReference type="NCBI Taxonomy" id="150"/>
    <lineage>
        <taxon>Bacteria</taxon>
        <taxon>Pseudomonadati</taxon>
        <taxon>Spirochaetota</taxon>
        <taxon>Spirochaetia</taxon>
        <taxon>Spirochaetales</taxon>
        <taxon>Spirochaetaceae</taxon>
        <taxon>Spirochaeta</taxon>
    </lineage>
</organism>
<protein>
    <submittedName>
        <fullName evidence="2">Uncharacterized protein</fullName>
    </submittedName>
</protein>
<sequence length="273" mass="30785">MKCSLIKVATLLFVLFFILNISSCVSTPPAVSPGEEIAETPADSKPDYEADESVGADSNQIINSGIIYSSLDLSEGPLLLGSTEYMNGPVVEFSILYTVYFALSGIDPPLSGYNPGKGTRWQVDSNKLNETVYFERALLSRDDEEKSWWFFQVEGNGFERTYEFLVNKEWKLLEMRYSTDSSVESYKPTVDENSNLYIILSKYELSGPEKVKVETPLGDFQADYYSAEGVEVWKVRRVTGSYIKTHFGDDSETNMTATLLEEKNGYETQFNSY</sequence>
<evidence type="ECO:0000256" key="1">
    <source>
        <dbReference type="SAM" id="MobiDB-lite"/>
    </source>
</evidence>
<reference evidence="2 3" key="1">
    <citation type="submission" date="2020-08" db="EMBL/GenBank/DDBJ databases">
        <title>Genomic Encyclopedia of Type Strains, Phase IV (KMG-IV): sequencing the most valuable type-strain genomes for metagenomic binning, comparative biology and taxonomic classification.</title>
        <authorList>
            <person name="Goeker M."/>
        </authorList>
    </citation>
    <scope>NUCLEOTIDE SEQUENCE [LARGE SCALE GENOMIC DNA]</scope>
    <source>
        <strain evidence="2 3">DSM 2461</strain>
    </source>
</reference>
<evidence type="ECO:0000313" key="2">
    <source>
        <dbReference type="EMBL" id="MBB6482676.1"/>
    </source>
</evidence>
<dbReference type="RefSeq" id="WP_184748911.1">
    <property type="nucleotide sequence ID" value="NZ_JACHGJ010000015.1"/>
</dbReference>